<organism evidence="2 3">
    <name type="scientific">Maribacter polysiphoniae</name>
    <dbReference type="NCBI Taxonomy" id="429344"/>
    <lineage>
        <taxon>Bacteria</taxon>
        <taxon>Pseudomonadati</taxon>
        <taxon>Bacteroidota</taxon>
        <taxon>Flavobacteriia</taxon>
        <taxon>Flavobacteriales</taxon>
        <taxon>Flavobacteriaceae</taxon>
        <taxon>Maribacter</taxon>
    </lineage>
</organism>
<sequence>MRTLLNTRGSTGLEPGANALIHRLERNLQDVGQLRNYLNSYSCEPQTYTDFKRIESLRNRLDTLAKVNRAIILSIKEDKNPTKRYYEKVQEQYSEFNALKRGVEAYMEEARTKYVHH</sequence>
<reference evidence="1 4" key="2">
    <citation type="submission" date="2020-07" db="EMBL/GenBank/DDBJ databases">
        <title>The draft genome sequence of Maribacter polysiphoniae KCTC 22021.</title>
        <authorList>
            <person name="Mu L."/>
        </authorList>
    </citation>
    <scope>NUCLEOTIDE SEQUENCE [LARGE SCALE GENOMIC DNA]</scope>
    <source>
        <strain evidence="1 4">KCTC 22021</strain>
    </source>
</reference>
<dbReference type="EMBL" id="JACWLN010000004">
    <property type="protein sequence ID" value="MBD1261359.1"/>
    <property type="molecule type" value="Genomic_DNA"/>
</dbReference>
<dbReference type="Proteomes" id="UP000651837">
    <property type="component" value="Unassembled WGS sequence"/>
</dbReference>
<dbReference type="AlphaFoldDB" id="A0A316E1Q0"/>
<proteinExistence type="predicted"/>
<dbReference type="OrthoDB" id="1441767at2"/>
<name>A0A316E1Q0_9FLAO</name>
<keyword evidence="4" id="KW-1185">Reference proteome</keyword>
<accession>A0A316E1Q0</accession>
<protein>
    <submittedName>
        <fullName evidence="2">Uncharacterized protein</fullName>
    </submittedName>
</protein>
<gene>
    <name evidence="1" type="ORF">HZY62_12210</name>
    <name evidence="2" type="ORF">LX92_01964</name>
</gene>
<dbReference type="Proteomes" id="UP000245667">
    <property type="component" value="Unassembled WGS sequence"/>
</dbReference>
<reference evidence="2 3" key="1">
    <citation type="submission" date="2018-05" db="EMBL/GenBank/DDBJ databases">
        <title>Genomic Encyclopedia of Archaeal and Bacterial Type Strains, Phase II (KMG-II): from individual species to whole genera.</title>
        <authorList>
            <person name="Goeker M."/>
        </authorList>
    </citation>
    <scope>NUCLEOTIDE SEQUENCE [LARGE SCALE GENOMIC DNA]</scope>
    <source>
        <strain evidence="2 3">DSM 23514</strain>
    </source>
</reference>
<evidence type="ECO:0000313" key="3">
    <source>
        <dbReference type="Proteomes" id="UP000245667"/>
    </source>
</evidence>
<dbReference type="EMBL" id="QGGQ01000004">
    <property type="protein sequence ID" value="PWK23399.1"/>
    <property type="molecule type" value="Genomic_DNA"/>
</dbReference>
<comment type="caution">
    <text evidence="2">The sequence shown here is derived from an EMBL/GenBank/DDBJ whole genome shotgun (WGS) entry which is preliminary data.</text>
</comment>
<evidence type="ECO:0000313" key="1">
    <source>
        <dbReference type="EMBL" id="MBD1261359.1"/>
    </source>
</evidence>
<dbReference type="RefSeq" id="WP_109650125.1">
    <property type="nucleotide sequence ID" value="NZ_JACWLN010000004.1"/>
</dbReference>
<evidence type="ECO:0000313" key="4">
    <source>
        <dbReference type="Proteomes" id="UP000651837"/>
    </source>
</evidence>
<evidence type="ECO:0000313" key="2">
    <source>
        <dbReference type="EMBL" id="PWK23399.1"/>
    </source>
</evidence>